<keyword evidence="7" id="KW-0949">S-adenosyl-L-methionine</keyword>
<evidence type="ECO:0000256" key="6">
    <source>
        <dbReference type="ARBA" id="ARBA00022679"/>
    </source>
</evidence>
<sequence length="434" mass="46975">MQRVAITTLGCKINQFESAAMTESLGREGFQLVPFEDEADIYVINTCTVTARTDAESRRLIRRAMRRNPAARVVVTGCYAQVAPDAVGELPGVSLVVGNSEKKGIAGLLRDAVPAEKILVSDISRQRTAEALGLESFAEHTRAFLQVQNGCDAFCSYCIVPHARGRSRSVPFRDVLEGIGTFAGQGFREVVLTGIHLGAYGADLEPPASLLDLLAAADAEALVPRLRVGSVEPHEISDGLIALMARSPVICPHLHIPLQSGSDSVLERMNRRYTAAFFRERVERLAAAVPDICIGCDVIAGFPGETDEEFAATLALLEGLPIAHLHVFPFSRRQGTPAARMPGQVDGKIVRERAEVLRALSDRKREAFHRCFMGRDLPVLVLNGRGKEVTGLSRNYITVRIETATPPPAGEVMVRVTGVEADGVRGVIPEPARN</sequence>
<keyword evidence="6 18" id="KW-0808">Transferase</keyword>
<evidence type="ECO:0000256" key="1">
    <source>
        <dbReference type="ARBA" id="ARBA00001966"/>
    </source>
</evidence>
<dbReference type="FunFam" id="3.40.50.12160:FF:000004">
    <property type="entry name" value="Threonylcarbamoyladenosine tRNA methylthiotransferase MtaB"/>
    <property type="match status" value="1"/>
</dbReference>
<evidence type="ECO:0000256" key="9">
    <source>
        <dbReference type="ARBA" id="ARBA00022723"/>
    </source>
</evidence>
<dbReference type="GO" id="GO:0046872">
    <property type="term" value="F:metal ion binding"/>
    <property type="evidence" value="ECO:0007669"/>
    <property type="project" value="UniProtKB-KW"/>
</dbReference>
<keyword evidence="11" id="KW-0411">Iron-sulfur</keyword>
<dbReference type="PROSITE" id="PS51918">
    <property type="entry name" value="RADICAL_SAM"/>
    <property type="match status" value="1"/>
</dbReference>
<dbReference type="SFLD" id="SFLDG01082">
    <property type="entry name" value="B12-binding_domain_containing"/>
    <property type="match status" value="1"/>
</dbReference>
<keyword evidence="9" id="KW-0479">Metal-binding</keyword>
<dbReference type="Pfam" id="PF04055">
    <property type="entry name" value="Radical_SAM"/>
    <property type="match status" value="1"/>
</dbReference>
<feature type="domain" description="Radical SAM core" evidence="17">
    <location>
        <begin position="137"/>
        <end position="367"/>
    </location>
</feature>
<protein>
    <recommendedName>
        <fullName evidence="15">Threonylcarbamoyladenosine tRNA methylthiotransferase MtaB</fullName>
        <ecNumber evidence="3">2.8.4.5</ecNumber>
    </recommendedName>
    <alternativeName>
        <fullName evidence="12">tRNA-t(6)A37 methylthiotransferase</fullName>
    </alternativeName>
</protein>
<comment type="similarity">
    <text evidence="14">Belongs to the methylthiotransferase family. MtaB subfamily.</text>
</comment>
<evidence type="ECO:0000256" key="2">
    <source>
        <dbReference type="ARBA" id="ARBA00002399"/>
    </source>
</evidence>
<evidence type="ECO:0000256" key="12">
    <source>
        <dbReference type="ARBA" id="ARBA00031213"/>
    </source>
</evidence>
<dbReference type="InterPro" id="IPR038135">
    <property type="entry name" value="Methylthiotransferase_N_sf"/>
</dbReference>
<dbReference type="SMART" id="SM00729">
    <property type="entry name" value="Elp3"/>
    <property type="match status" value="1"/>
</dbReference>
<dbReference type="AlphaFoldDB" id="A0A0C1QTM5"/>
<evidence type="ECO:0000256" key="7">
    <source>
        <dbReference type="ARBA" id="ARBA00022691"/>
    </source>
</evidence>
<keyword evidence="4" id="KW-0004">4Fe-4S</keyword>
<dbReference type="GO" id="GO:0032259">
    <property type="term" value="P:methylation"/>
    <property type="evidence" value="ECO:0007669"/>
    <property type="project" value="UniProtKB-KW"/>
</dbReference>
<keyword evidence="18" id="KW-0489">Methyltransferase</keyword>
<dbReference type="InterPro" id="IPR006638">
    <property type="entry name" value="Elp3/MiaA/NifB-like_rSAM"/>
</dbReference>
<dbReference type="GO" id="GO:0008168">
    <property type="term" value="F:methyltransferase activity"/>
    <property type="evidence" value="ECO:0007669"/>
    <property type="project" value="UniProtKB-KW"/>
</dbReference>
<gene>
    <name evidence="18" type="ORF">SE37_02545</name>
</gene>
<evidence type="ECO:0000259" key="17">
    <source>
        <dbReference type="PROSITE" id="PS51918"/>
    </source>
</evidence>
<dbReference type="PROSITE" id="PS51449">
    <property type="entry name" value="MTTASE_N"/>
    <property type="match status" value="1"/>
</dbReference>
<dbReference type="SFLD" id="SFLDS00029">
    <property type="entry name" value="Radical_SAM"/>
    <property type="match status" value="1"/>
</dbReference>
<evidence type="ECO:0000256" key="14">
    <source>
        <dbReference type="ARBA" id="ARBA00061574"/>
    </source>
</evidence>
<evidence type="ECO:0000313" key="19">
    <source>
        <dbReference type="Proteomes" id="UP000031433"/>
    </source>
</evidence>
<evidence type="ECO:0000256" key="3">
    <source>
        <dbReference type="ARBA" id="ARBA00013273"/>
    </source>
</evidence>
<dbReference type="GO" id="GO:0035598">
    <property type="term" value="F:tRNA (N(6)-L-threonylcarbamoyladenosine(37)-C(2))-methylthiotransferase activity"/>
    <property type="evidence" value="ECO:0007669"/>
    <property type="project" value="UniProtKB-EC"/>
</dbReference>
<evidence type="ECO:0000313" key="18">
    <source>
        <dbReference type="EMBL" id="KIE41586.1"/>
    </source>
</evidence>
<dbReference type="InterPro" id="IPR058240">
    <property type="entry name" value="rSAM_sf"/>
</dbReference>
<comment type="caution">
    <text evidence="18">The sequence shown here is derived from an EMBL/GenBank/DDBJ whole genome shotgun (WGS) entry which is preliminary data.</text>
</comment>
<dbReference type="InterPro" id="IPR005839">
    <property type="entry name" value="Methylthiotransferase"/>
</dbReference>
<dbReference type="InterPro" id="IPR020612">
    <property type="entry name" value="Methylthiotransferase_CS"/>
</dbReference>
<evidence type="ECO:0000256" key="8">
    <source>
        <dbReference type="ARBA" id="ARBA00022694"/>
    </source>
</evidence>
<dbReference type="NCBIfam" id="TIGR01579">
    <property type="entry name" value="MiaB-like-C"/>
    <property type="match status" value="1"/>
</dbReference>
<evidence type="ECO:0000256" key="4">
    <source>
        <dbReference type="ARBA" id="ARBA00022485"/>
    </source>
</evidence>
<keyword evidence="19" id="KW-1185">Reference proteome</keyword>
<dbReference type="InterPro" id="IPR013848">
    <property type="entry name" value="Methylthiotransferase_N"/>
</dbReference>
<evidence type="ECO:0000256" key="5">
    <source>
        <dbReference type="ARBA" id="ARBA00022490"/>
    </source>
</evidence>
<reference evidence="18 19" key="1">
    <citation type="submission" date="2015-01" db="EMBL/GenBank/DDBJ databases">
        <title>Genome sequence of the anaerobic bacterium Geobacter soli GSS01, a dissimilatory Fe(III) reducer from soil.</title>
        <authorList>
            <person name="Yang G."/>
            <person name="Zhou S."/>
        </authorList>
    </citation>
    <scope>NUCLEOTIDE SEQUENCE [LARGE SCALE GENOMIC DNA]</scope>
    <source>
        <strain evidence="18 19">GSS01</strain>
    </source>
</reference>
<comment type="cofactor">
    <cofactor evidence="1">
        <name>[4Fe-4S] cluster</name>
        <dbReference type="ChEBI" id="CHEBI:49883"/>
    </cofactor>
</comment>
<dbReference type="GO" id="GO:0051539">
    <property type="term" value="F:4 iron, 4 sulfur cluster binding"/>
    <property type="evidence" value="ECO:0007669"/>
    <property type="project" value="UniProtKB-KW"/>
</dbReference>
<dbReference type="PROSITE" id="PS01278">
    <property type="entry name" value="MTTASE_RADICAL"/>
    <property type="match status" value="1"/>
</dbReference>
<dbReference type="Gene3D" id="3.40.50.12160">
    <property type="entry name" value="Methylthiotransferase, N-terminal domain"/>
    <property type="match status" value="1"/>
</dbReference>
<dbReference type="RefSeq" id="WP_039643370.1">
    <property type="nucleotide sequence ID" value="NZ_JXBL01000001.1"/>
</dbReference>
<accession>A0A0C1QTM5</accession>
<dbReference type="InterPro" id="IPR006467">
    <property type="entry name" value="MiaB-like_bact"/>
</dbReference>
<keyword evidence="10" id="KW-0408">Iron</keyword>
<dbReference type="Gene3D" id="3.80.30.20">
    <property type="entry name" value="tm_1862 like domain"/>
    <property type="match status" value="1"/>
</dbReference>
<dbReference type="EC" id="2.8.4.5" evidence="3"/>
<name>A0A0C1QTM5_9BACT</name>
<organism evidence="18 19">
    <name type="scientific">Geobacter soli</name>
    <dbReference type="NCBI Taxonomy" id="1510391"/>
    <lineage>
        <taxon>Bacteria</taxon>
        <taxon>Pseudomonadati</taxon>
        <taxon>Thermodesulfobacteriota</taxon>
        <taxon>Desulfuromonadia</taxon>
        <taxon>Geobacterales</taxon>
        <taxon>Geobacteraceae</taxon>
        <taxon>Geobacter</taxon>
    </lineage>
</organism>
<dbReference type="Proteomes" id="UP000031433">
    <property type="component" value="Unassembled WGS sequence"/>
</dbReference>
<evidence type="ECO:0000256" key="10">
    <source>
        <dbReference type="ARBA" id="ARBA00023004"/>
    </source>
</evidence>
<proteinExistence type="inferred from homology"/>
<keyword evidence="8" id="KW-0819">tRNA processing</keyword>
<dbReference type="PANTHER" id="PTHR11918">
    <property type="entry name" value="RADICAL SAM PROTEINS"/>
    <property type="match status" value="1"/>
</dbReference>
<dbReference type="Pfam" id="PF00919">
    <property type="entry name" value="UPF0004"/>
    <property type="match status" value="1"/>
</dbReference>
<keyword evidence="5" id="KW-0963">Cytoplasm</keyword>
<dbReference type="CDD" id="cd01335">
    <property type="entry name" value="Radical_SAM"/>
    <property type="match status" value="1"/>
</dbReference>
<evidence type="ECO:0000256" key="11">
    <source>
        <dbReference type="ARBA" id="ARBA00023014"/>
    </source>
</evidence>
<evidence type="ECO:0000259" key="16">
    <source>
        <dbReference type="PROSITE" id="PS51449"/>
    </source>
</evidence>
<dbReference type="InterPro" id="IPR007197">
    <property type="entry name" value="rSAM"/>
</dbReference>
<evidence type="ECO:0000256" key="13">
    <source>
        <dbReference type="ARBA" id="ARBA00051661"/>
    </source>
</evidence>
<dbReference type="PANTHER" id="PTHR11918:SF45">
    <property type="entry name" value="THREONYLCARBAMOYLADENOSINE TRNA METHYLTHIOTRANSFERASE"/>
    <property type="match status" value="1"/>
</dbReference>
<comment type="function">
    <text evidence="2">Catalyzes the methylthiolation of N6-threonylcarbamoyladenosine (t(6)A), leading to the formation of 2-methylthio-N6-threonylcarbamoyladenosine (ms(2)t(6)A) at position 37 in tRNAs that read codons beginning with adenine.</text>
</comment>
<feature type="domain" description="MTTase N-terminal" evidence="16">
    <location>
        <begin position="2"/>
        <end position="114"/>
    </location>
</feature>
<dbReference type="SFLD" id="SFLDG01061">
    <property type="entry name" value="methylthiotransferase"/>
    <property type="match status" value="1"/>
</dbReference>
<comment type="catalytic activity">
    <reaction evidence="13">
        <text>N(6)-L-threonylcarbamoyladenosine(37) in tRNA + (sulfur carrier)-SH + AH2 + 2 S-adenosyl-L-methionine = 2-methylsulfanyl-N(6)-L-threonylcarbamoyladenosine(37) in tRNA + (sulfur carrier)-H + 5'-deoxyadenosine + L-methionine + A + S-adenosyl-L-homocysteine + 2 H(+)</text>
        <dbReference type="Rhea" id="RHEA:37075"/>
        <dbReference type="Rhea" id="RHEA-COMP:10163"/>
        <dbReference type="Rhea" id="RHEA-COMP:11092"/>
        <dbReference type="Rhea" id="RHEA-COMP:14737"/>
        <dbReference type="Rhea" id="RHEA-COMP:14739"/>
        <dbReference type="ChEBI" id="CHEBI:13193"/>
        <dbReference type="ChEBI" id="CHEBI:15378"/>
        <dbReference type="ChEBI" id="CHEBI:17319"/>
        <dbReference type="ChEBI" id="CHEBI:17499"/>
        <dbReference type="ChEBI" id="CHEBI:29917"/>
        <dbReference type="ChEBI" id="CHEBI:57844"/>
        <dbReference type="ChEBI" id="CHEBI:57856"/>
        <dbReference type="ChEBI" id="CHEBI:59789"/>
        <dbReference type="ChEBI" id="CHEBI:64428"/>
        <dbReference type="ChEBI" id="CHEBI:74418"/>
        <dbReference type="ChEBI" id="CHEBI:74420"/>
        <dbReference type="EC" id="2.8.4.5"/>
    </reaction>
</comment>
<dbReference type="NCBIfam" id="TIGR00089">
    <property type="entry name" value="MiaB/RimO family radical SAM methylthiotransferase"/>
    <property type="match status" value="1"/>
</dbReference>
<evidence type="ECO:0000256" key="15">
    <source>
        <dbReference type="ARBA" id="ARBA00069898"/>
    </source>
</evidence>
<dbReference type="EMBL" id="JXBL01000001">
    <property type="protein sequence ID" value="KIE41586.1"/>
    <property type="molecule type" value="Genomic_DNA"/>
</dbReference>
<dbReference type="FunFam" id="3.80.30.20:FF:000001">
    <property type="entry name" value="tRNA-2-methylthio-N(6)-dimethylallyladenosine synthase 2"/>
    <property type="match status" value="1"/>
</dbReference>
<dbReference type="SUPFAM" id="SSF102114">
    <property type="entry name" value="Radical SAM enzymes"/>
    <property type="match status" value="1"/>
</dbReference>
<dbReference type="InterPro" id="IPR023404">
    <property type="entry name" value="rSAM_horseshoe"/>
</dbReference>